<dbReference type="GO" id="GO:0016747">
    <property type="term" value="F:acyltransferase activity, transferring groups other than amino-acyl groups"/>
    <property type="evidence" value="ECO:0007669"/>
    <property type="project" value="InterPro"/>
</dbReference>
<feature type="transmembrane region" description="Helical" evidence="1">
    <location>
        <begin position="133"/>
        <end position="156"/>
    </location>
</feature>
<feature type="transmembrane region" description="Helical" evidence="1">
    <location>
        <begin position="210"/>
        <end position="228"/>
    </location>
</feature>
<dbReference type="PANTHER" id="PTHR23028">
    <property type="entry name" value="ACETYLTRANSFERASE"/>
    <property type="match status" value="1"/>
</dbReference>
<keyword evidence="1" id="KW-0812">Transmembrane</keyword>
<dbReference type="Proteomes" id="UP000284451">
    <property type="component" value="Unassembled WGS sequence"/>
</dbReference>
<gene>
    <name evidence="3" type="ORF">D2T29_13705</name>
</gene>
<organism evidence="3 4">
    <name type="scientific">Paenirhodobacter populi</name>
    <dbReference type="NCBI Taxonomy" id="2306993"/>
    <lineage>
        <taxon>Bacteria</taxon>
        <taxon>Pseudomonadati</taxon>
        <taxon>Pseudomonadota</taxon>
        <taxon>Alphaproteobacteria</taxon>
        <taxon>Rhodobacterales</taxon>
        <taxon>Rhodobacter group</taxon>
        <taxon>Paenirhodobacter</taxon>
    </lineage>
</organism>
<proteinExistence type="predicted"/>
<dbReference type="AlphaFoldDB" id="A0A443KAP4"/>
<feature type="transmembrane region" description="Helical" evidence="1">
    <location>
        <begin position="30"/>
        <end position="51"/>
    </location>
</feature>
<keyword evidence="1" id="KW-1133">Transmembrane helix</keyword>
<dbReference type="InterPro" id="IPR050879">
    <property type="entry name" value="Acyltransferase_3"/>
</dbReference>
<evidence type="ECO:0000313" key="4">
    <source>
        <dbReference type="Proteomes" id="UP000284451"/>
    </source>
</evidence>
<name>A0A443KAP4_9RHOB</name>
<protein>
    <submittedName>
        <fullName evidence="3">Acyltransferase</fullName>
    </submittedName>
</protein>
<keyword evidence="3" id="KW-0012">Acyltransferase</keyword>
<reference evidence="3 4" key="2">
    <citation type="submission" date="2019-01" db="EMBL/GenBank/DDBJ databases">
        <authorList>
            <person name="Li Y."/>
        </authorList>
    </citation>
    <scope>NUCLEOTIDE SEQUENCE [LARGE SCALE GENOMIC DNA]</scope>
    <source>
        <strain evidence="3 4">07D10-4-3</strain>
    </source>
</reference>
<feature type="transmembrane region" description="Helical" evidence="1">
    <location>
        <begin position="57"/>
        <end position="81"/>
    </location>
</feature>
<reference evidence="3 4" key="1">
    <citation type="submission" date="2019-01" db="EMBL/GenBank/DDBJ databases">
        <title>Sinorhodobacter populi sp. nov. isolated from the symptomatic bark tissue of Populus euramericana canker.</title>
        <authorList>
            <person name="Xu G."/>
        </authorList>
    </citation>
    <scope>NUCLEOTIDE SEQUENCE [LARGE SCALE GENOMIC DNA]</scope>
    <source>
        <strain evidence="3 4">07D10-4-3</strain>
    </source>
</reference>
<feature type="transmembrane region" description="Helical" evidence="1">
    <location>
        <begin position="101"/>
        <end position="121"/>
    </location>
</feature>
<accession>A0A443KAP4</accession>
<feature type="transmembrane region" description="Helical" evidence="1">
    <location>
        <begin position="176"/>
        <end position="198"/>
    </location>
</feature>
<feature type="transmembrane region" description="Helical" evidence="1">
    <location>
        <begin position="240"/>
        <end position="259"/>
    </location>
</feature>
<keyword evidence="3" id="KW-0808">Transferase</keyword>
<evidence type="ECO:0000256" key="1">
    <source>
        <dbReference type="SAM" id="Phobius"/>
    </source>
</evidence>
<dbReference type="GO" id="GO:0000271">
    <property type="term" value="P:polysaccharide biosynthetic process"/>
    <property type="evidence" value="ECO:0007669"/>
    <property type="project" value="TreeGrafter"/>
</dbReference>
<evidence type="ECO:0000313" key="3">
    <source>
        <dbReference type="EMBL" id="RWR29838.1"/>
    </source>
</evidence>
<dbReference type="InterPro" id="IPR002656">
    <property type="entry name" value="Acyl_transf_3_dom"/>
</dbReference>
<feature type="transmembrane region" description="Helical" evidence="1">
    <location>
        <begin position="265"/>
        <end position="286"/>
    </location>
</feature>
<comment type="caution">
    <text evidence="3">The sequence shown here is derived from an EMBL/GenBank/DDBJ whole genome shotgun (WGS) entry which is preliminary data.</text>
</comment>
<evidence type="ECO:0000259" key="2">
    <source>
        <dbReference type="Pfam" id="PF01757"/>
    </source>
</evidence>
<dbReference type="Pfam" id="PF01757">
    <property type="entry name" value="Acyl_transf_3"/>
    <property type="match status" value="1"/>
</dbReference>
<feature type="domain" description="Acyltransferase 3" evidence="2">
    <location>
        <begin position="26"/>
        <end position="347"/>
    </location>
</feature>
<dbReference type="PANTHER" id="PTHR23028:SF53">
    <property type="entry name" value="ACYL_TRANSF_3 DOMAIN-CONTAINING PROTEIN"/>
    <property type="match status" value="1"/>
</dbReference>
<feature type="transmembrane region" description="Helical" evidence="1">
    <location>
        <begin position="337"/>
        <end position="359"/>
    </location>
</feature>
<dbReference type="RefSeq" id="WP_128232894.1">
    <property type="nucleotide sequence ID" value="NZ_SAUY01000018.1"/>
</dbReference>
<sequence length="389" mass="44301">MSATELSAPVTATEGFDAWRARSHFAGLDGLRFFAILAVLFVHTPPLANMLAPYSRIFTRGFLGVDFFFVISGFLITTLLLREEDRKGRISLRGFYWRRALRILPLFLLVVTMVGGYYVLVKREAGTAELWPFYYVFLSNFLSHHIPTLSPTWSLAVEEQYYMLWPLLLIVAPRRWLLAGIVGFALLYVVMITTGLAYRTWEVGPLLLRFSKLTYTAILLGAGLAILLHRRESFARLWPLLGWRWAPVFWTVVLLVEFATFPKTIIGLPQLIIHLTMTAIIGSVVIREDGPQMPVLRFPPIVRIGVVSYGIYLLHLLADHIASALVGRLFGGIEGYLAIYVLLFWGLAWIFAEISFRFYERPFLALRHKPLGFVARANKVRSAKENLHP</sequence>
<dbReference type="GO" id="GO:0016020">
    <property type="term" value="C:membrane"/>
    <property type="evidence" value="ECO:0007669"/>
    <property type="project" value="TreeGrafter"/>
</dbReference>
<keyword evidence="1" id="KW-0472">Membrane</keyword>
<feature type="transmembrane region" description="Helical" evidence="1">
    <location>
        <begin position="298"/>
        <end position="317"/>
    </location>
</feature>
<dbReference type="EMBL" id="SAUY01000018">
    <property type="protein sequence ID" value="RWR29838.1"/>
    <property type="molecule type" value="Genomic_DNA"/>
</dbReference>